<gene>
    <name evidence="1" type="primary">Acey_s0001.g114</name>
    <name evidence="1" type="ORF">Y032_0001g114</name>
</gene>
<accession>A0A016W495</accession>
<protein>
    <submittedName>
        <fullName evidence="1">Uncharacterized protein</fullName>
    </submittedName>
</protein>
<evidence type="ECO:0000313" key="1">
    <source>
        <dbReference type="EMBL" id="EYC33828.1"/>
    </source>
</evidence>
<dbReference type="AlphaFoldDB" id="A0A016W495"/>
<reference evidence="2" key="1">
    <citation type="journal article" date="2015" name="Nat. Genet.">
        <title>The genome and transcriptome of the zoonotic hookworm Ancylostoma ceylanicum identify infection-specific gene families.</title>
        <authorList>
            <person name="Schwarz E.M."/>
            <person name="Hu Y."/>
            <person name="Antoshechkin I."/>
            <person name="Miller M.M."/>
            <person name="Sternberg P.W."/>
            <person name="Aroian R.V."/>
        </authorList>
    </citation>
    <scope>NUCLEOTIDE SEQUENCE</scope>
    <source>
        <strain evidence="2">HY135</strain>
    </source>
</reference>
<keyword evidence="2" id="KW-1185">Reference proteome</keyword>
<proteinExistence type="predicted"/>
<organism evidence="1 2">
    <name type="scientific">Ancylostoma ceylanicum</name>
    <dbReference type="NCBI Taxonomy" id="53326"/>
    <lineage>
        <taxon>Eukaryota</taxon>
        <taxon>Metazoa</taxon>
        <taxon>Ecdysozoa</taxon>
        <taxon>Nematoda</taxon>
        <taxon>Chromadorea</taxon>
        <taxon>Rhabditida</taxon>
        <taxon>Rhabditina</taxon>
        <taxon>Rhabditomorpha</taxon>
        <taxon>Strongyloidea</taxon>
        <taxon>Ancylostomatidae</taxon>
        <taxon>Ancylostomatinae</taxon>
        <taxon>Ancylostoma</taxon>
    </lineage>
</organism>
<sequence length="81" mass="8750">MRSTPDTLNKIFQGVSQVHGESGSAFSQNLPIAISTAELSALIQELRYVTSATVGKECGMLLALRLEKKAITGFVEYMVTT</sequence>
<name>A0A016W495_9BILA</name>
<dbReference type="Proteomes" id="UP000024635">
    <property type="component" value="Unassembled WGS sequence"/>
</dbReference>
<comment type="caution">
    <text evidence="1">The sequence shown here is derived from an EMBL/GenBank/DDBJ whole genome shotgun (WGS) entry which is preliminary data.</text>
</comment>
<evidence type="ECO:0000313" key="2">
    <source>
        <dbReference type="Proteomes" id="UP000024635"/>
    </source>
</evidence>
<dbReference type="EMBL" id="JARK01001337">
    <property type="protein sequence ID" value="EYC33828.1"/>
    <property type="molecule type" value="Genomic_DNA"/>
</dbReference>